<feature type="domain" description="MurNAc-LAA" evidence="1">
    <location>
        <begin position="220"/>
        <end position="431"/>
    </location>
</feature>
<keyword evidence="3" id="KW-1185">Reference proteome</keyword>
<gene>
    <name evidence="2" type="ORF">Aargi30884_13510</name>
</gene>
<dbReference type="Gene3D" id="3.40.630.40">
    <property type="entry name" value="Zn-dependent exopeptidases"/>
    <property type="match status" value="1"/>
</dbReference>
<evidence type="ECO:0000313" key="2">
    <source>
        <dbReference type="EMBL" id="BBK22448.1"/>
    </source>
</evidence>
<sequence length="434" mass="49972">MHYEPRQRRMNWKAAAALLVFLVVVGSWMVNAFLTNDTQQQRKTTICGLSEEETLNKLNKTYKDTIEVKDYLYYGESLALYQDSYSPENKDTLSGNTVELRNVCTGDKVSMTMENYVDQKIHLDELKEGFYEVYIIEDLVEKRVVFDKALKENTYTGIKRKNQVSRISLVADKNLLKEYGKTLNQNYLFVDVTTEKPSSKDVDVLLDPYGMNMDLTWLPDEGYSDNGLVENKEMYEAALLLKKELESYGLRVGITKENVNEEGKAYGENGRLAKGYKQNARYYLLLRFNSNPLDTDIRGFEVHNSYYSSKTLARNIVYRMQKDLHMEMSPMYTSTNDPGIVTSYLMKSDVDQKQLYDSNLYLRESGGRATLAGRYSETSIEQNKSFVNANGMQGLEIDFGYISNKKDAQYWKDNKEKIIHTLAEAFAEGINVSK</sequence>
<protein>
    <recommendedName>
        <fullName evidence="1">MurNAc-LAA domain-containing protein</fullName>
    </recommendedName>
</protein>
<organism evidence="2 3">
    <name type="scientific">Amedibacterium intestinale</name>
    <dbReference type="NCBI Taxonomy" id="2583452"/>
    <lineage>
        <taxon>Bacteria</taxon>
        <taxon>Bacillati</taxon>
        <taxon>Bacillota</taxon>
        <taxon>Erysipelotrichia</taxon>
        <taxon>Erysipelotrichales</taxon>
        <taxon>Erysipelotrichaceae</taxon>
        <taxon>Amedibacterium</taxon>
    </lineage>
</organism>
<evidence type="ECO:0000259" key="1">
    <source>
        <dbReference type="Pfam" id="PF01520"/>
    </source>
</evidence>
<dbReference type="Proteomes" id="UP000464754">
    <property type="component" value="Chromosome"/>
</dbReference>
<reference evidence="3" key="1">
    <citation type="submission" date="2019-05" db="EMBL/GenBank/DDBJ databases">
        <title>Complete genome sequencing of Absiella argi strain JCM 30884.</title>
        <authorList>
            <person name="Sakamoto M."/>
            <person name="Murakami T."/>
            <person name="Mori H."/>
        </authorList>
    </citation>
    <scope>NUCLEOTIDE SEQUENCE [LARGE SCALE GENOMIC DNA]</scope>
    <source>
        <strain evidence="3">JCM 30884</strain>
    </source>
</reference>
<dbReference type="KEGG" id="aarg:Aargi30884_13510"/>
<dbReference type="InterPro" id="IPR002508">
    <property type="entry name" value="MurNAc-LAA_cat"/>
</dbReference>
<accession>A0A6N4THW9</accession>
<name>A0A6N4THW9_9FIRM</name>
<dbReference type="GO" id="GO:0009253">
    <property type="term" value="P:peptidoglycan catabolic process"/>
    <property type="evidence" value="ECO:0007669"/>
    <property type="project" value="InterPro"/>
</dbReference>
<dbReference type="SUPFAM" id="SSF53187">
    <property type="entry name" value="Zn-dependent exopeptidases"/>
    <property type="match status" value="1"/>
</dbReference>
<dbReference type="GO" id="GO:0008745">
    <property type="term" value="F:N-acetylmuramoyl-L-alanine amidase activity"/>
    <property type="evidence" value="ECO:0007669"/>
    <property type="project" value="InterPro"/>
</dbReference>
<dbReference type="RefSeq" id="WP_163051798.1">
    <property type="nucleotide sequence ID" value="NZ_AP019695.1"/>
</dbReference>
<dbReference type="Pfam" id="PF01520">
    <property type="entry name" value="Amidase_3"/>
    <property type="match status" value="1"/>
</dbReference>
<dbReference type="EMBL" id="AP019695">
    <property type="protein sequence ID" value="BBK22448.1"/>
    <property type="molecule type" value="Genomic_DNA"/>
</dbReference>
<proteinExistence type="predicted"/>
<evidence type="ECO:0000313" key="3">
    <source>
        <dbReference type="Proteomes" id="UP000464754"/>
    </source>
</evidence>
<dbReference type="AlphaFoldDB" id="A0A6N4THW9"/>